<protein>
    <submittedName>
        <fullName evidence="1">Penicillin-binding protein activator LpoB</fullName>
    </submittedName>
</protein>
<dbReference type="Proteomes" id="UP000712673">
    <property type="component" value="Unassembled WGS sequence"/>
</dbReference>
<accession>A0A937W583</accession>
<dbReference type="EMBL" id="VGLS01001082">
    <property type="protein sequence ID" value="MBM3226862.1"/>
    <property type="molecule type" value="Genomic_DNA"/>
</dbReference>
<sequence>MLGTLLLVLSACSTTVTRVPIEQPIDLSGRWNDTDSRLTAEAMIKEALDRPWAQRFLQSSGRGPTVIVGTVLNRTHDHLNTQTFVKDLERALLNSGQVQFVADAGQRQEIRQERLDQAQHARTETVKPMGQESGADFILQGTINSLVDELESTKAIFYQVDLELIDLASNVKVWLGQKKVKKLVERSKTTL</sequence>
<dbReference type="AlphaFoldDB" id="A0A937W583"/>
<evidence type="ECO:0000313" key="1">
    <source>
        <dbReference type="EMBL" id="MBM3226862.1"/>
    </source>
</evidence>
<comment type="caution">
    <text evidence="1">The sequence shown here is derived from an EMBL/GenBank/DDBJ whole genome shotgun (WGS) entry which is preliminary data.</text>
</comment>
<organism evidence="1 2">
    <name type="scientific">Tectimicrobiota bacterium</name>
    <dbReference type="NCBI Taxonomy" id="2528274"/>
    <lineage>
        <taxon>Bacteria</taxon>
        <taxon>Pseudomonadati</taxon>
        <taxon>Nitrospinota/Tectimicrobiota group</taxon>
        <taxon>Candidatus Tectimicrobiota</taxon>
    </lineage>
</organism>
<proteinExistence type="predicted"/>
<evidence type="ECO:0000313" key="2">
    <source>
        <dbReference type="Proteomes" id="UP000712673"/>
    </source>
</evidence>
<dbReference type="Gene3D" id="3.40.50.10610">
    <property type="entry name" value="ABC-type transport auxiliary lipoprotein component"/>
    <property type="match status" value="1"/>
</dbReference>
<dbReference type="InterPro" id="IPR014094">
    <property type="entry name" value="LpoB"/>
</dbReference>
<dbReference type="Pfam" id="PF13036">
    <property type="entry name" value="LpoB"/>
    <property type="match status" value="1"/>
</dbReference>
<gene>
    <name evidence="1" type="ORF">FJZ47_24110</name>
</gene>
<reference evidence="1" key="1">
    <citation type="submission" date="2019-03" db="EMBL/GenBank/DDBJ databases">
        <title>Lake Tanganyika Metagenome-Assembled Genomes (MAGs).</title>
        <authorList>
            <person name="Tran P."/>
        </authorList>
    </citation>
    <scope>NUCLEOTIDE SEQUENCE</scope>
    <source>
        <strain evidence="1">K_DeepCast_65m_m2_066</strain>
    </source>
</reference>
<name>A0A937W583_UNCTE</name>